<reference evidence="1" key="1">
    <citation type="submission" date="2023-03" db="EMBL/GenBank/DDBJ databases">
        <title>Massive genome expansion in bonnet fungi (Mycena s.s.) driven by repeated elements and novel gene families across ecological guilds.</title>
        <authorList>
            <consortium name="Lawrence Berkeley National Laboratory"/>
            <person name="Harder C.B."/>
            <person name="Miyauchi S."/>
            <person name="Viragh M."/>
            <person name="Kuo A."/>
            <person name="Thoen E."/>
            <person name="Andreopoulos B."/>
            <person name="Lu D."/>
            <person name="Skrede I."/>
            <person name="Drula E."/>
            <person name="Henrissat B."/>
            <person name="Morin E."/>
            <person name="Kohler A."/>
            <person name="Barry K."/>
            <person name="LaButti K."/>
            <person name="Morin E."/>
            <person name="Salamov A."/>
            <person name="Lipzen A."/>
            <person name="Mereny Z."/>
            <person name="Hegedus B."/>
            <person name="Baldrian P."/>
            <person name="Stursova M."/>
            <person name="Weitz H."/>
            <person name="Taylor A."/>
            <person name="Grigoriev I.V."/>
            <person name="Nagy L.G."/>
            <person name="Martin F."/>
            <person name="Kauserud H."/>
        </authorList>
    </citation>
    <scope>NUCLEOTIDE SEQUENCE</scope>
    <source>
        <strain evidence="1">CBHHK182m</strain>
    </source>
</reference>
<evidence type="ECO:0000313" key="2">
    <source>
        <dbReference type="Proteomes" id="UP001215598"/>
    </source>
</evidence>
<proteinExistence type="predicted"/>
<keyword evidence="2" id="KW-1185">Reference proteome</keyword>
<evidence type="ECO:0000313" key="1">
    <source>
        <dbReference type="EMBL" id="KAJ7764288.1"/>
    </source>
</evidence>
<accession>A0AAD7NK60</accession>
<protein>
    <submittedName>
        <fullName evidence="1">Uncharacterized protein</fullName>
    </submittedName>
</protein>
<sequence>MVNLNITTLAAAASAVSIIDFQNRAVYDSFKLGINNNPLIANATGTSQWSFVVSSTLGVFTLQTSDAPNLSLSYPLAPNPGLTFSGAVLNNSPLPLNVLSVNPALNTVQIISLPGVGSEQNARALT</sequence>
<dbReference type="AlphaFoldDB" id="A0AAD7NK60"/>
<organism evidence="1 2">
    <name type="scientific">Mycena metata</name>
    <dbReference type="NCBI Taxonomy" id="1033252"/>
    <lineage>
        <taxon>Eukaryota</taxon>
        <taxon>Fungi</taxon>
        <taxon>Dikarya</taxon>
        <taxon>Basidiomycota</taxon>
        <taxon>Agaricomycotina</taxon>
        <taxon>Agaricomycetes</taxon>
        <taxon>Agaricomycetidae</taxon>
        <taxon>Agaricales</taxon>
        <taxon>Marasmiineae</taxon>
        <taxon>Mycenaceae</taxon>
        <taxon>Mycena</taxon>
    </lineage>
</organism>
<comment type="caution">
    <text evidence="1">The sequence shown here is derived from an EMBL/GenBank/DDBJ whole genome shotgun (WGS) entry which is preliminary data.</text>
</comment>
<dbReference type="Proteomes" id="UP001215598">
    <property type="component" value="Unassembled WGS sequence"/>
</dbReference>
<name>A0AAD7NK60_9AGAR</name>
<dbReference type="EMBL" id="JARKIB010000028">
    <property type="protein sequence ID" value="KAJ7764288.1"/>
    <property type="molecule type" value="Genomic_DNA"/>
</dbReference>
<gene>
    <name evidence="1" type="ORF">B0H16DRAFT_1454826</name>
</gene>